<accession>A0A0C9Y3X7</accession>
<dbReference type="Proteomes" id="UP000054018">
    <property type="component" value="Unassembled WGS sequence"/>
</dbReference>
<organism evidence="2 3">
    <name type="scientific">Pisolithus microcarpus 441</name>
    <dbReference type="NCBI Taxonomy" id="765257"/>
    <lineage>
        <taxon>Eukaryota</taxon>
        <taxon>Fungi</taxon>
        <taxon>Dikarya</taxon>
        <taxon>Basidiomycota</taxon>
        <taxon>Agaricomycotina</taxon>
        <taxon>Agaricomycetes</taxon>
        <taxon>Agaricomycetidae</taxon>
        <taxon>Boletales</taxon>
        <taxon>Sclerodermatineae</taxon>
        <taxon>Pisolithaceae</taxon>
        <taxon>Pisolithus</taxon>
    </lineage>
</organism>
<protein>
    <submittedName>
        <fullName evidence="2">Uncharacterized protein</fullName>
    </submittedName>
</protein>
<proteinExistence type="predicted"/>
<keyword evidence="3" id="KW-1185">Reference proteome</keyword>
<dbReference type="EMBL" id="KN833785">
    <property type="protein sequence ID" value="KIK19395.1"/>
    <property type="molecule type" value="Genomic_DNA"/>
</dbReference>
<dbReference type="HOGENOM" id="CLU_2671975_0_0_1"/>
<keyword evidence="1" id="KW-1133">Transmembrane helix</keyword>
<gene>
    <name evidence="2" type="ORF">PISMIDRAFT_153748</name>
</gene>
<keyword evidence="1" id="KW-0812">Transmembrane</keyword>
<sequence length="75" mass="8471">MRYPPWAVTLAYVPRSIDSRDLCISIFPLWGYHLCSFPFVPSSFFGVAWSCLAIQIKLLILGCASIHIMVVSIHD</sequence>
<name>A0A0C9Y3X7_9AGAM</name>
<reference evidence="3" key="2">
    <citation type="submission" date="2015-01" db="EMBL/GenBank/DDBJ databases">
        <title>Evolutionary Origins and Diversification of the Mycorrhizal Mutualists.</title>
        <authorList>
            <consortium name="DOE Joint Genome Institute"/>
            <consortium name="Mycorrhizal Genomics Consortium"/>
            <person name="Kohler A."/>
            <person name="Kuo A."/>
            <person name="Nagy L.G."/>
            <person name="Floudas D."/>
            <person name="Copeland A."/>
            <person name="Barry K.W."/>
            <person name="Cichocki N."/>
            <person name="Veneault-Fourrey C."/>
            <person name="LaButti K."/>
            <person name="Lindquist E.A."/>
            <person name="Lipzen A."/>
            <person name="Lundell T."/>
            <person name="Morin E."/>
            <person name="Murat C."/>
            <person name="Riley R."/>
            <person name="Ohm R."/>
            <person name="Sun H."/>
            <person name="Tunlid A."/>
            <person name="Henrissat B."/>
            <person name="Grigoriev I.V."/>
            <person name="Hibbett D.S."/>
            <person name="Martin F."/>
        </authorList>
    </citation>
    <scope>NUCLEOTIDE SEQUENCE [LARGE SCALE GENOMIC DNA]</scope>
    <source>
        <strain evidence="3">441</strain>
    </source>
</reference>
<evidence type="ECO:0000256" key="1">
    <source>
        <dbReference type="SAM" id="Phobius"/>
    </source>
</evidence>
<dbReference type="AlphaFoldDB" id="A0A0C9Y3X7"/>
<evidence type="ECO:0000313" key="3">
    <source>
        <dbReference type="Proteomes" id="UP000054018"/>
    </source>
</evidence>
<reference evidence="2 3" key="1">
    <citation type="submission" date="2014-04" db="EMBL/GenBank/DDBJ databases">
        <authorList>
            <consortium name="DOE Joint Genome Institute"/>
            <person name="Kuo A."/>
            <person name="Kohler A."/>
            <person name="Costa M.D."/>
            <person name="Nagy L.G."/>
            <person name="Floudas D."/>
            <person name="Copeland A."/>
            <person name="Barry K.W."/>
            <person name="Cichocki N."/>
            <person name="Veneault-Fourrey C."/>
            <person name="LaButti K."/>
            <person name="Lindquist E.A."/>
            <person name="Lipzen A."/>
            <person name="Lundell T."/>
            <person name="Morin E."/>
            <person name="Murat C."/>
            <person name="Sun H."/>
            <person name="Tunlid A."/>
            <person name="Henrissat B."/>
            <person name="Grigoriev I.V."/>
            <person name="Hibbett D.S."/>
            <person name="Martin F."/>
            <person name="Nordberg H.P."/>
            <person name="Cantor M.N."/>
            <person name="Hua S.X."/>
        </authorList>
    </citation>
    <scope>NUCLEOTIDE SEQUENCE [LARGE SCALE GENOMIC DNA]</scope>
    <source>
        <strain evidence="2 3">441</strain>
    </source>
</reference>
<keyword evidence="1" id="KW-0472">Membrane</keyword>
<feature type="transmembrane region" description="Helical" evidence="1">
    <location>
        <begin position="46"/>
        <end position="71"/>
    </location>
</feature>
<evidence type="ECO:0000313" key="2">
    <source>
        <dbReference type="EMBL" id="KIK19395.1"/>
    </source>
</evidence>